<keyword evidence="4" id="KW-1185">Reference proteome</keyword>
<dbReference type="STRING" id="8090.ENSORLP00000031865"/>
<evidence type="ECO:0000313" key="4">
    <source>
        <dbReference type="Proteomes" id="UP000001038"/>
    </source>
</evidence>
<evidence type="ECO:0000313" key="3">
    <source>
        <dbReference type="Ensembl" id="ENSORLP00000031865.1"/>
    </source>
</evidence>
<dbReference type="PANTHER" id="PTHR12015">
    <property type="entry name" value="SMALL INDUCIBLE CYTOKINE A"/>
    <property type="match status" value="1"/>
</dbReference>
<dbReference type="Gene3D" id="2.40.50.40">
    <property type="match status" value="1"/>
</dbReference>
<dbReference type="Pfam" id="PF00048">
    <property type="entry name" value="IL8"/>
    <property type="match status" value="1"/>
</dbReference>
<evidence type="ECO:0000259" key="2">
    <source>
        <dbReference type="SMART" id="SM00199"/>
    </source>
</evidence>
<sequence length="110" mass="12940">QYIHTYFFQPTKLNQMLKLCCTRYQSTGNHFPVQRLKSYRVQEDTGNCNIRAIIFLTVKGRVFCANPNQQWVIEESVFQHSQKDFSHKTRPARPGEVWLVGISFFLNQIA</sequence>
<name>A0A3B3HKM7_ORYLA</name>
<dbReference type="Ensembl" id="ENSORLT00000035032.1">
    <property type="protein sequence ID" value="ENSORLP00000031865.1"/>
    <property type="gene ID" value="ENSORLG00000030465.1"/>
</dbReference>
<dbReference type="InterPro" id="IPR039809">
    <property type="entry name" value="Chemokine_b/g/d"/>
</dbReference>
<dbReference type="PANTHER" id="PTHR12015:SF190">
    <property type="entry name" value="C-C MOTIF CHEMOKINE"/>
    <property type="match status" value="1"/>
</dbReference>
<dbReference type="GO" id="GO:0005615">
    <property type="term" value="C:extracellular space"/>
    <property type="evidence" value="ECO:0007669"/>
    <property type="project" value="UniProtKB-KW"/>
</dbReference>
<evidence type="ECO:0000256" key="1">
    <source>
        <dbReference type="ARBA" id="ARBA00022514"/>
    </source>
</evidence>
<dbReference type="SUPFAM" id="SSF54117">
    <property type="entry name" value="Interleukin 8-like chemokines"/>
    <property type="match status" value="1"/>
</dbReference>
<dbReference type="InterPro" id="IPR036048">
    <property type="entry name" value="Interleukin_8-like_sf"/>
</dbReference>
<keyword evidence="1" id="KW-0202">Cytokine</keyword>
<organism evidence="3 4">
    <name type="scientific">Oryzias latipes</name>
    <name type="common">Japanese rice fish</name>
    <name type="synonym">Japanese killifish</name>
    <dbReference type="NCBI Taxonomy" id="8090"/>
    <lineage>
        <taxon>Eukaryota</taxon>
        <taxon>Metazoa</taxon>
        <taxon>Chordata</taxon>
        <taxon>Craniata</taxon>
        <taxon>Vertebrata</taxon>
        <taxon>Euteleostomi</taxon>
        <taxon>Actinopterygii</taxon>
        <taxon>Neopterygii</taxon>
        <taxon>Teleostei</taxon>
        <taxon>Neoteleostei</taxon>
        <taxon>Acanthomorphata</taxon>
        <taxon>Ovalentaria</taxon>
        <taxon>Atherinomorphae</taxon>
        <taxon>Beloniformes</taxon>
        <taxon>Adrianichthyidae</taxon>
        <taxon>Oryziinae</taxon>
        <taxon>Oryzias</taxon>
    </lineage>
</organism>
<reference evidence="3" key="3">
    <citation type="submission" date="2025-09" db="UniProtKB">
        <authorList>
            <consortium name="Ensembl"/>
        </authorList>
    </citation>
    <scope>IDENTIFICATION</scope>
    <source>
        <strain evidence="3">Hd-rR</strain>
    </source>
</reference>
<dbReference type="GeneTree" id="ENSGT01020000230600"/>
<proteinExistence type="predicted"/>
<dbReference type="CDD" id="cd00169">
    <property type="entry name" value="Chemokine"/>
    <property type="match status" value="1"/>
</dbReference>
<dbReference type="Proteomes" id="UP000001038">
    <property type="component" value="Chromosome 17"/>
</dbReference>
<dbReference type="InParanoid" id="A0A3B3HKM7"/>
<protein>
    <recommendedName>
        <fullName evidence="2">Chemokine interleukin-8-like domain-containing protein</fullName>
    </recommendedName>
</protein>
<dbReference type="Bgee" id="ENSORLG00000030465">
    <property type="expression patterns" value="Expressed in intestine and 5 other cell types or tissues"/>
</dbReference>
<reference evidence="3 4" key="1">
    <citation type="journal article" date="2007" name="Nature">
        <title>The medaka draft genome and insights into vertebrate genome evolution.</title>
        <authorList>
            <person name="Kasahara M."/>
            <person name="Naruse K."/>
            <person name="Sasaki S."/>
            <person name="Nakatani Y."/>
            <person name="Qu W."/>
            <person name="Ahsan B."/>
            <person name="Yamada T."/>
            <person name="Nagayasu Y."/>
            <person name="Doi K."/>
            <person name="Kasai Y."/>
            <person name="Jindo T."/>
            <person name="Kobayashi D."/>
            <person name="Shimada A."/>
            <person name="Toyoda A."/>
            <person name="Kuroki Y."/>
            <person name="Fujiyama A."/>
            <person name="Sasaki T."/>
            <person name="Shimizu A."/>
            <person name="Asakawa S."/>
            <person name="Shimizu N."/>
            <person name="Hashimoto S."/>
            <person name="Yang J."/>
            <person name="Lee Y."/>
            <person name="Matsushima K."/>
            <person name="Sugano S."/>
            <person name="Sakaizumi M."/>
            <person name="Narita T."/>
            <person name="Ohishi K."/>
            <person name="Haga S."/>
            <person name="Ohta F."/>
            <person name="Nomoto H."/>
            <person name="Nogata K."/>
            <person name="Morishita T."/>
            <person name="Endo T."/>
            <person name="Shin-I T."/>
            <person name="Takeda H."/>
            <person name="Morishita S."/>
            <person name="Kohara Y."/>
        </authorList>
    </citation>
    <scope>NUCLEOTIDE SEQUENCE [LARGE SCALE GENOMIC DNA]</scope>
    <source>
        <strain evidence="3 4">Hd-rR</strain>
    </source>
</reference>
<dbReference type="AlphaFoldDB" id="A0A3B3HKM7"/>
<dbReference type="InterPro" id="IPR001811">
    <property type="entry name" value="Chemokine_IL8-like_dom"/>
</dbReference>
<reference evidence="3" key="2">
    <citation type="submission" date="2025-08" db="UniProtKB">
        <authorList>
            <consortium name="Ensembl"/>
        </authorList>
    </citation>
    <scope>IDENTIFICATION</scope>
    <source>
        <strain evidence="3">Hd-rR</strain>
    </source>
</reference>
<dbReference type="GO" id="GO:0008009">
    <property type="term" value="F:chemokine activity"/>
    <property type="evidence" value="ECO:0007669"/>
    <property type="project" value="InterPro"/>
</dbReference>
<dbReference type="SMART" id="SM00199">
    <property type="entry name" value="SCY"/>
    <property type="match status" value="1"/>
</dbReference>
<dbReference type="GO" id="GO:0006955">
    <property type="term" value="P:immune response"/>
    <property type="evidence" value="ECO:0007669"/>
    <property type="project" value="InterPro"/>
</dbReference>
<feature type="domain" description="Chemokine interleukin-8-like" evidence="2">
    <location>
        <begin position="16"/>
        <end position="77"/>
    </location>
</feature>
<accession>A0A3B3HKM7</accession>